<proteinExistence type="predicted"/>
<evidence type="ECO:0000259" key="1">
    <source>
        <dbReference type="Pfam" id="PF01869"/>
    </source>
</evidence>
<dbReference type="RefSeq" id="WP_127004105.1">
    <property type="nucleotide sequence ID" value="NZ_CP034346.1"/>
</dbReference>
<accession>A0A3Q9IH98</accession>
<dbReference type="OrthoDB" id="9772633at2"/>
<dbReference type="CDD" id="cd24007">
    <property type="entry name" value="ASKHA_NBD_eukNAGK-like"/>
    <property type="match status" value="1"/>
</dbReference>
<organism evidence="2 3">
    <name type="scientific">Paenibacillus lutimineralis</name>
    <dbReference type="NCBI Taxonomy" id="2707005"/>
    <lineage>
        <taxon>Bacteria</taxon>
        <taxon>Bacillati</taxon>
        <taxon>Bacillota</taxon>
        <taxon>Bacilli</taxon>
        <taxon>Bacillales</taxon>
        <taxon>Paenibacillaceae</taxon>
        <taxon>Paenibacillus</taxon>
    </lineage>
</organism>
<name>A0A3Q9IH98_9BACL</name>
<keyword evidence="3" id="KW-1185">Reference proteome</keyword>
<protein>
    <submittedName>
        <fullName evidence="2">ATPase</fullName>
    </submittedName>
</protein>
<feature type="domain" description="ATPase BadF/BadG/BcrA/BcrD type" evidence="1">
    <location>
        <begin position="5"/>
        <end position="300"/>
    </location>
</feature>
<evidence type="ECO:0000313" key="3">
    <source>
        <dbReference type="Proteomes" id="UP000270678"/>
    </source>
</evidence>
<dbReference type="PANTHER" id="PTHR43190:SF3">
    <property type="entry name" value="N-ACETYL-D-GLUCOSAMINE KINASE"/>
    <property type="match status" value="1"/>
</dbReference>
<dbReference type="InterPro" id="IPR002731">
    <property type="entry name" value="ATPase_BadF"/>
</dbReference>
<gene>
    <name evidence="2" type="ORF">EI981_28645</name>
</gene>
<dbReference type="KEGG" id="plut:EI981_28645"/>
<reference evidence="3" key="1">
    <citation type="submission" date="2018-12" db="EMBL/GenBank/DDBJ databases">
        <title>Complete genome sequence of Paenibacillus sp. MBLB1234.</title>
        <authorList>
            <person name="Nam Y.-D."/>
            <person name="Kang J."/>
            <person name="Chung W.-H."/>
            <person name="Park Y.S."/>
        </authorList>
    </citation>
    <scope>NUCLEOTIDE SEQUENCE [LARGE SCALE GENOMIC DNA]</scope>
    <source>
        <strain evidence="3">MBLB1234</strain>
    </source>
</reference>
<dbReference type="InterPro" id="IPR043129">
    <property type="entry name" value="ATPase_NBD"/>
</dbReference>
<dbReference type="EMBL" id="CP034346">
    <property type="protein sequence ID" value="AZS18007.1"/>
    <property type="molecule type" value="Genomic_DNA"/>
</dbReference>
<dbReference type="Pfam" id="PF01869">
    <property type="entry name" value="BcrAD_BadFG"/>
    <property type="match status" value="1"/>
</dbReference>
<dbReference type="Proteomes" id="UP000270678">
    <property type="component" value="Chromosome"/>
</dbReference>
<dbReference type="InterPro" id="IPR052519">
    <property type="entry name" value="Euk-type_GlcNAc_Kinase"/>
</dbReference>
<dbReference type="Gene3D" id="3.30.420.40">
    <property type="match status" value="2"/>
</dbReference>
<dbReference type="PANTHER" id="PTHR43190">
    <property type="entry name" value="N-ACETYL-D-GLUCOSAMINE KINASE"/>
    <property type="match status" value="1"/>
</dbReference>
<sequence>MRYYLGVDGGGSKTYAVITDEHGYVIGVGRGGNGNHQKNRREAELSLKQAVTEALGAAKLTEEQIEFAWFGLAGADRESDFHILRPIIAGLGLPHTEISCDTWIALRAGTEESHGVVLICGSGVNCSGKNRTGDTFQCGGFGYRFGDFGGGYDLSVEVFRTVIRSYEGREKATALSEKIIDLLGYSSVAELRDDFLDHSRHLPIGAAELLFQAAEEGDEVAIRLLEKQGEELGLAAVATIHQLNMSEDSFQLVLAGSLLTKGDRLGIIRSAIEQKVKQTAPKGTLTILDQEPVVGAVILAMERSRIHIHSELLERLSQVNIP</sequence>
<dbReference type="AlphaFoldDB" id="A0A3Q9IH98"/>
<dbReference type="SUPFAM" id="SSF53067">
    <property type="entry name" value="Actin-like ATPase domain"/>
    <property type="match status" value="2"/>
</dbReference>
<evidence type="ECO:0000313" key="2">
    <source>
        <dbReference type="EMBL" id="AZS18007.1"/>
    </source>
</evidence>